<organism evidence="2 3">
    <name type="scientific">Phaeosphaeria nodorum (strain SN15 / ATCC MYA-4574 / FGSC 10173)</name>
    <name type="common">Glume blotch fungus</name>
    <name type="synonym">Parastagonospora nodorum</name>
    <dbReference type="NCBI Taxonomy" id="321614"/>
    <lineage>
        <taxon>Eukaryota</taxon>
        <taxon>Fungi</taxon>
        <taxon>Dikarya</taxon>
        <taxon>Ascomycota</taxon>
        <taxon>Pezizomycotina</taxon>
        <taxon>Dothideomycetes</taxon>
        <taxon>Pleosporomycetidae</taxon>
        <taxon>Pleosporales</taxon>
        <taxon>Pleosporineae</taxon>
        <taxon>Phaeosphaeriaceae</taxon>
        <taxon>Parastagonospora</taxon>
    </lineage>
</organism>
<proteinExistence type="predicted"/>
<feature type="region of interest" description="Disordered" evidence="1">
    <location>
        <begin position="50"/>
        <end position="78"/>
    </location>
</feature>
<protein>
    <submittedName>
        <fullName evidence="2">Uncharacterized protein</fullName>
    </submittedName>
</protein>
<dbReference type="OrthoDB" id="10516846at2759"/>
<gene>
    <name evidence="2" type="ORF">JI435_133290</name>
</gene>
<dbReference type="Proteomes" id="UP000663193">
    <property type="component" value="Chromosome 19"/>
</dbReference>
<keyword evidence="3" id="KW-1185">Reference proteome</keyword>
<dbReference type="AlphaFoldDB" id="A0A7U2NPP1"/>
<evidence type="ECO:0000313" key="3">
    <source>
        <dbReference type="Proteomes" id="UP000663193"/>
    </source>
</evidence>
<sequence>MSAVLTMQIVHALFPSLGNTSSQTNKADTIVPSIRVQPAEDLELRPLLRTLSHRRSSSRRSSNDATMLPRVGLGVDSR</sequence>
<name>A0A7U2NPP1_PHANO</name>
<dbReference type="VEuPathDB" id="FungiDB:JI435_133290"/>
<evidence type="ECO:0000313" key="2">
    <source>
        <dbReference type="EMBL" id="QRD05894.1"/>
    </source>
</evidence>
<accession>A0A7U2NPP1</accession>
<reference evidence="3" key="1">
    <citation type="journal article" date="2021" name="BMC Genomics">
        <title>Chromosome-level genome assembly and manually-curated proteome of model necrotroph Parastagonospora nodorum Sn15 reveals a genome-wide trove of candidate effector homologs, and redundancy of virulence-related functions within an accessory chromosome.</title>
        <authorList>
            <person name="Bertazzoni S."/>
            <person name="Jones D.A.B."/>
            <person name="Phan H.T."/>
            <person name="Tan K.-C."/>
            <person name="Hane J.K."/>
        </authorList>
    </citation>
    <scope>NUCLEOTIDE SEQUENCE [LARGE SCALE GENOMIC DNA]</scope>
    <source>
        <strain evidence="3">SN15 / ATCC MYA-4574 / FGSC 10173)</strain>
    </source>
</reference>
<evidence type="ECO:0000256" key="1">
    <source>
        <dbReference type="SAM" id="MobiDB-lite"/>
    </source>
</evidence>
<dbReference type="EMBL" id="CP069041">
    <property type="protein sequence ID" value="QRD05894.1"/>
    <property type="molecule type" value="Genomic_DNA"/>
</dbReference>